<dbReference type="GO" id="GO:0005315">
    <property type="term" value="F:phosphate transmembrane transporter activity"/>
    <property type="evidence" value="ECO:0007669"/>
    <property type="project" value="InterPro"/>
</dbReference>
<keyword evidence="8 10" id="KW-1133">Transmembrane helix</keyword>
<dbReference type="PANTHER" id="PTHR42922:SF1">
    <property type="entry name" value="PHOSPHATE TRANSPORT SYSTEM PERMEASE PROTEIN PSTA"/>
    <property type="match status" value="1"/>
</dbReference>
<evidence type="ECO:0000256" key="7">
    <source>
        <dbReference type="ARBA" id="ARBA00022692"/>
    </source>
</evidence>
<dbReference type="SUPFAM" id="SSF161098">
    <property type="entry name" value="MetI-like"/>
    <property type="match status" value="1"/>
</dbReference>
<feature type="domain" description="ABC transmembrane type-1" evidence="12">
    <location>
        <begin position="163"/>
        <end position="366"/>
    </location>
</feature>
<accession>A0A6B3C2N7</accession>
<evidence type="ECO:0000256" key="1">
    <source>
        <dbReference type="ARBA" id="ARBA00003510"/>
    </source>
</evidence>
<dbReference type="InterPro" id="IPR035906">
    <property type="entry name" value="MetI-like_sf"/>
</dbReference>
<dbReference type="InterPro" id="IPR005672">
    <property type="entry name" value="Phosphate_PstA"/>
</dbReference>
<comment type="similarity">
    <text evidence="3 10">Belongs to the binding-protein-dependent transport system permease family. CysTW subfamily.</text>
</comment>
<protein>
    <recommendedName>
        <fullName evidence="10">Phosphate transport system permease protein PstA</fullName>
    </recommendedName>
</protein>
<evidence type="ECO:0000313" key="13">
    <source>
        <dbReference type="EMBL" id="NEC90878.1"/>
    </source>
</evidence>
<dbReference type="AlphaFoldDB" id="A0A6B3C2N7"/>
<dbReference type="CDD" id="cd06261">
    <property type="entry name" value="TM_PBP2"/>
    <property type="match status" value="1"/>
</dbReference>
<dbReference type="NCBIfam" id="TIGR00974">
    <property type="entry name" value="3a0107s02c"/>
    <property type="match status" value="1"/>
</dbReference>
<dbReference type="EMBL" id="JAAGLU010000036">
    <property type="protein sequence ID" value="NEC90878.1"/>
    <property type="molecule type" value="Genomic_DNA"/>
</dbReference>
<comment type="caution">
    <text evidence="13">The sequence shown here is derived from an EMBL/GenBank/DDBJ whole genome shotgun (WGS) entry which is preliminary data.</text>
</comment>
<keyword evidence="5 10" id="KW-1003">Cell membrane</keyword>
<keyword evidence="6" id="KW-0592">Phosphate transport</keyword>
<evidence type="ECO:0000256" key="6">
    <source>
        <dbReference type="ARBA" id="ARBA00022592"/>
    </source>
</evidence>
<evidence type="ECO:0000256" key="4">
    <source>
        <dbReference type="ARBA" id="ARBA00022448"/>
    </source>
</evidence>
<feature type="transmembrane region" description="Helical" evidence="10">
    <location>
        <begin position="105"/>
        <end position="129"/>
    </location>
</feature>
<proteinExistence type="inferred from homology"/>
<sequence length="471" mass="48660">MTVVEAEETFVEAAQPVGTVVSVVPELVAAPEQPRRIGGVSRSAVLSLAGAAASALCVTVLLFGELAPFSGTLGFAVTAYLVFLAVYAVLTGFEEDGQAVRDRVMTVVLWTAASLLFSALALVVGFTAWRGKDALPHANFFTQDMQAAGPLDPLTNGGIAHAMVGTLIMIGIALTITVPLGLACAVYLNQLPGRFSRFVRTIVEAMTALPSIVAGLMVYAVWILGLGMQKSGLAAGFAISVMMLPIVIRASDVVLRLVPGTLTEAAEALGAPRWRTVWHVVLPTARSGLATAVILGTARGIGETSPVLLTAGFTAALNADPTAGPMVSLPLAVFNFVKSPQPEMIARGFGAAAVLMTMVLVLFVVARVIGGRGPGHQTRRQARGTARASRRDVARFDELHTPASAAGLSLFDTSAPEPAAVADGGDATQRPPVPDYESSTGDECGIDGPAEGRAPTPRPAPTHAPAPGETD</sequence>
<evidence type="ECO:0000256" key="11">
    <source>
        <dbReference type="SAM" id="MobiDB-lite"/>
    </source>
</evidence>
<keyword evidence="7 10" id="KW-0812">Transmembrane</keyword>
<name>A0A6B3C2N7_9ACTN</name>
<comment type="subcellular location">
    <subcellularLocation>
        <location evidence="2 10">Cell membrane</location>
        <topology evidence="2 10">Multi-pass membrane protein</topology>
    </subcellularLocation>
</comment>
<dbReference type="Gene3D" id="1.10.3720.10">
    <property type="entry name" value="MetI-like"/>
    <property type="match status" value="1"/>
</dbReference>
<feature type="transmembrane region" description="Helical" evidence="10">
    <location>
        <begin position="69"/>
        <end position="93"/>
    </location>
</feature>
<keyword evidence="9 10" id="KW-0472">Membrane</keyword>
<dbReference type="PROSITE" id="PS50928">
    <property type="entry name" value="ABC_TM1"/>
    <property type="match status" value="1"/>
</dbReference>
<keyword evidence="4" id="KW-0813">Transport</keyword>
<gene>
    <name evidence="13" type="primary">pstA</name>
    <name evidence="13" type="ORF">G3I71_34915</name>
</gene>
<feature type="transmembrane region" description="Helical" evidence="10">
    <location>
        <begin position="201"/>
        <end position="225"/>
    </location>
</feature>
<evidence type="ECO:0000259" key="12">
    <source>
        <dbReference type="PROSITE" id="PS50928"/>
    </source>
</evidence>
<dbReference type="InterPro" id="IPR000515">
    <property type="entry name" value="MetI-like"/>
</dbReference>
<evidence type="ECO:0000256" key="9">
    <source>
        <dbReference type="ARBA" id="ARBA00023136"/>
    </source>
</evidence>
<feature type="region of interest" description="Disordered" evidence="11">
    <location>
        <begin position="407"/>
        <end position="471"/>
    </location>
</feature>
<evidence type="ECO:0000256" key="8">
    <source>
        <dbReference type="ARBA" id="ARBA00022989"/>
    </source>
</evidence>
<feature type="transmembrane region" description="Helical" evidence="10">
    <location>
        <begin position="44"/>
        <end position="63"/>
    </location>
</feature>
<dbReference type="PANTHER" id="PTHR42922">
    <property type="entry name" value="PHOSPHATE TRANSPORT SYSTEM PERMEASE PROTEIN PSTA"/>
    <property type="match status" value="1"/>
</dbReference>
<feature type="transmembrane region" description="Helical" evidence="10">
    <location>
        <begin position="348"/>
        <end position="370"/>
    </location>
</feature>
<evidence type="ECO:0000256" key="2">
    <source>
        <dbReference type="ARBA" id="ARBA00004651"/>
    </source>
</evidence>
<evidence type="ECO:0000256" key="10">
    <source>
        <dbReference type="RuleBase" id="RU363043"/>
    </source>
</evidence>
<dbReference type="GO" id="GO:0035435">
    <property type="term" value="P:phosphate ion transmembrane transport"/>
    <property type="evidence" value="ECO:0007669"/>
    <property type="project" value="InterPro"/>
</dbReference>
<feature type="transmembrane region" description="Helical" evidence="10">
    <location>
        <begin position="159"/>
        <end position="189"/>
    </location>
</feature>
<dbReference type="GO" id="GO:0005886">
    <property type="term" value="C:plasma membrane"/>
    <property type="evidence" value="ECO:0007669"/>
    <property type="project" value="UniProtKB-SubCell"/>
</dbReference>
<dbReference type="RefSeq" id="WP_164321105.1">
    <property type="nucleotide sequence ID" value="NZ_JAAGLU010000036.1"/>
</dbReference>
<evidence type="ECO:0000256" key="5">
    <source>
        <dbReference type="ARBA" id="ARBA00022475"/>
    </source>
</evidence>
<organism evidence="13">
    <name type="scientific">Streptomyces sp. SID12501</name>
    <dbReference type="NCBI Taxonomy" id="2706042"/>
    <lineage>
        <taxon>Bacteria</taxon>
        <taxon>Bacillati</taxon>
        <taxon>Actinomycetota</taxon>
        <taxon>Actinomycetes</taxon>
        <taxon>Kitasatosporales</taxon>
        <taxon>Streptomycetaceae</taxon>
        <taxon>Streptomyces</taxon>
    </lineage>
</organism>
<dbReference type="InterPro" id="IPR051408">
    <property type="entry name" value="Phosphate_transprt_permease"/>
</dbReference>
<feature type="transmembrane region" description="Helical" evidence="10">
    <location>
        <begin position="231"/>
        <end position="248"/>
    </location>
</feature>
<comment type="function">
    <text evidence="1">Part of the binding-protein-dependent transport system for phosphate; probably responsible for the translocation of the substrate across the membrane.</text>
</comment>
<dbReference type="Pfam" id="PF00528">
    <property type="entry name" value="BPD_transp_1"/>
    <property type="match status" value="1"/>
</dbReference>
<reference evidence="13" key="1">
    <citation type="submission" date="2020-01" db="EMBL/GenBank/DDBJ databases">
        <title>Insect and environment-associated Actinomycetes.</title>
        <authorList>
            <person name="Currrie C."/>
            <person name="Chevrette M."/>
            <person name="Carlson C."/>
            <person name="Stubbendieck R."/>
            <person name="Wendt-Pienkowski E."/>
        </authorList>
    </citation>
    <scope>NUCLEOTIDE SEQUENCE</scope>
    <source>
        <strain evidence="13">SID12501</strain>
    </source>
</reference>
<evidence type="ECO:0000256" key="3">
    <source>
        <dbReference type="ARBA" id="ARBA00007069"/>
    </source>
</evidence>